<dbReference type="InterPro" id="IPR052893">
    <property type="entry name" value="TCS_response_regulator"/>
</dbReference>
<dbReference type="OrthoDB" id="1524091at2"/>
<sequence>MGALQRIMIVDDDHIHHFVYEEMIADTQVAQEVLTFAQASKALDFLGDACHDADQLPDLILLDLNMPHISGWDFLEAYQKIRPDFAKDVVLMILSSSVYQKDIDRAHAYEDVADFVMTPLTEDKLRTIRDQFFATS</sequence>
<gene>
    <name evidence="3" type="ORF">SAMN05421823_11612</name>
</gene>
<dbReference type="PROSITE" id="PS50110">
    <property type="entry name" value="RESPONSE_REGULATORY"/>
    <property type="match status" value="1"/>
</dbReference>
<keyword evidence="1" id="KW-0597">Phosphoprotein</keyword>
<dbReference type="AlphaFoldDB" id="A0A1G9UB46"/>
<evidence type="ECO:0000313" key="4">
    <source>
        <dbReference type="Proteomes" id="UP000198510"/>
    </source>
</evidence>
<dbReference type="SUPFAM" id="SSF52172">
    <property type="entry name" value="CheY-like"/>
    <property type="match status" value="1"/>
</dbReference>
<reference evidence="3 4" key="1">
    <citation type="submission" date="2016-10" db="EMBL/GenBank/DDBJ databases">
        <authorList>
            <person name="de Groot N.N."/>
        </authorList>
    </citation>
    <scope>NUCLEOTIDE SEQUENCE [LARGE SCALE GENOMIC DNA]</scope>
    <source>
        <strain evidence="3 4">DSM 25186</strain>
    </source>
</reference>
<dbReference type="Proteomes" id="UP000198510">
    <property type="component" value="Unassembled WGS sequence"/>
</dbReference>
<organism evidence="3 4">
    <name type="scientific">Catalinimonas alkaloidigena</name>
    <dbReference type="NCBI Taxonomy" id="1075417"/>
    <lineage>
        <taxon>Bacteria</taxon>
        <taxon>Pseudomonadati</taxon>
        <taxon>Bacteroidota</taxon>
        <taxon>Cytophagia</taxon>
        <taxon>Cytophagales</taxon>
        <taxon>Catalimonadaceae</taxon>
        <taxon>Catalinimonas</taxon>
    </lineage>
</organism>
<protein>
    <submittedName>
        <fullName evidence="3">Response regulator receiver domain-containing protein</fullName>
    </submittedName>
</protein>
<evidence type="ECO:0000313" key="3">
    <source>
        <dbReference type="EMBL" id="SDM57108.1"/>
    </source>
</evidence>
<dbReference type="Gene3D" id="3.40.50.2300">
    <property type="match status" value="1"/>
</dbReference>
<keyword evidence="4" id="KW-1185">Reference proteome</keyword>
<dbReference type="GO" id="GO:0000160">
    <property type="term" value="P:phosphorelay signal transduction system"/>
    <property type="evidence" value="ECO:0007669"/>
    <property type="project" value="InterPro"/>
</dbReference>
<evidence type="ECO:0000256" key="1">
    <source>
        <dbReference type="PROSITE-ProRule" id="PRU00169"/>
    </source>
</evidence>
<name>A0A1G9UB46_9BACT</name>
<dbReference type="SMART" id="SM00448">
    <property type="entry name" value="REC"/>
    <property type="match status" value="1"/>
</dbReference>
<feature type="domain" description="Response regulatory" evidence="2">
    <location>
        <begin position="6"/>
        <end position="133"/>
    </location>
</feature>
<accession>A0A1G9UB46</accession>
<dbReference type="PANTHER" id="PTHR44520">
    <property type="entry name" value="RESPONSE REGULATOR RCP1-RELATED"/>
    <property type="match status" value="1"/>
</dbReference>
<dbReference type="EMBL" id="FNFO01000016">
    <property type="protein sequence ID" value="SDM57108.1"/>
    <property type="molecule type" value="Genomic_DNA"/>
</dbReference>
<dbReference type="Pfam" id="PF00072">
    <property type="entry name" value="Response_reg"/>
    <property type="match status" value="1"/>
</dbReference>
<proteinExistence type="predicted"/>
<evidence type="ECO:0000259" key="2">
    <source>
        <dbReference type="PROSITE" id="PS50110"/>
    </source>
</evidence>
<dbReference type="STRING" id="1075417.SAMN05421823_11612"/>
<dbReference type="InterPro" id="IPR011006">
    <property type="entry name" value="CheY-like_superfamily"/>
</dbReference>
<dbReference type="InterPro" id="IPR001789">
    <property type="entry name" value="Sig_transdc_resp-reg_receiver"/>
</dbReference>
<dbReference type="PANTHER" id="PTHR44520:SF2">
    <property type="entry name" value="RESPONSE REGULATOR RCP1"/>
    <property type="match status" value="1"/>
</dbReference>
<feature type="modified residue" description="4-aspartylphosphate" evidence="1">
    <location>
        <position position="63"/>
    </location>
</feature>